<dbReference type="PROSITE" id="PS00463">
    <property type="entry name" value="ZN2_CY6_FUNGAL_1"/>
    <property type="match status" value="1"/>
</dbReference>
<comment type="subcellular location">
    <subcellularLocation>
        <location evidence="1">Nucleus</location>
    </subcellularLocation>
</comment>
<feature type="region of interest" description="Disordered" evidence="3">
    <location>
        <begin position="109"/>
        <end position="149"/>
    </location>
</feature>
<dbReference type="InterPro" id="IPR050613">
    <property type="entry name" value="Sec_Metabolite_Reg"/>
</dbReference>
<dbReference type="Gene3D" id="4.10.240.10">
    <property type="entry name" value="Zn(2)-C6 fungal-type DNA-binding domain"/>
    <property type="match status" value="1"/>
</dbReference>
<feature type="compositionally biased region" description="Low complexity" evidence="3">
    <location>
        <begin position="676"/>
        <end position="701"/>
    </location>
</feature>
<reference evidence="5" key="2">
    <citation type="submission" date="2024-01" db="EMBL/GenBank/DDBJ databases">
        <title>Comparative genomics of Cryptococcus and Kwoniella reveals pathogenesis evolution and contrasting modes of karyotype evolution via chromosome fusion or intercentromeric recombination.</title>
        <authorList>
            <person name="Coelho M.A."/>
            <person name="David-Palma M."/>
            <person name="Shea T."/>
            <person name="Bowers K."/>
            <person name="McGinley-Smith S."/>
            <person name="Mohammad A.W."/>
            <person name="Gnirke A."/>
            <person name="Yurkov A.M."/>
            <person name="Nowrousian M."/>
            <person name="Sun S."/>
            <person name="Cuomo C.A."/>
            <person name="Heitman J."/>
        </authorList>
    </citation>
    <scope>NUCLEOTIDE SEQUENCE</scope>
    <source>
        <strain evidence="5">CBS 12478</strain>
    </source>
</reference>
<feature type="region of interest" description="Disordered" evidence="3">
    <location>
        <begin position="676"/>
        <end position="710"/>
    </location>
</feature>
<dbReference type="EMBL" id="CP144054">
    <property type="protein sequence ID" value="WWD18253.1"/>
    <property type="molecule type" value="Genomic_DNA"/>
</dbReference>
<organism evidence="5 6">
    <name type="scientific">Kwoniella shandongensis</name>
    <dbReference type="NCBI Taxonomy" id="1734106"/>
    <lineage>
        <taxon>Eukaryota</taxon>
        <taxon>Fungi</taxon>
        <taxon>Dikarya</taxon>
        <taxon>Basidiomycota</taxon>
        <taxon>Agaricomycotina</taxon>
        <taxon>Tremellomycetes</taxon>
        <taxon>Tremellales</taxon>
        <taxon>Cryptococcaceae</taxon>
        <taxon>Kwoniella</taxon>
    </lineage>
</organism>
<reference evidence="5" key="1">
    <citation type="submission" date="2017-08" db="EMBL/GenBank/DDBJ databases">
        <authorList>
            <person name="Cuomo C."/>
            <person name="Billmyre B."/>
            <person name="Heitman J."/>
        </authorList>
    </citation>
    <scope>NUCLEOTIDE SEQUENCE</scope>
    <source>
        <strain evidence="5">CBS 12478</strain>
    </source>
</reference>
<dbReference type="CDD" id="cd12148">
    <property type="entry name" value="fungal_TF_MHR"/>
    <property type="match status" value="1"/>
</dbReference>
<dbReference type="GO" id="GO:0005634">
    <property type="term" value="C:nucleus"/>
    <property type="evidence" value="ECO:0007669"/>
    <property type="project" value="UniProtKB-SubCell"/>
</dbReference>
<dbReference type="GO" id="GO:0000981">
    <property type="term" value="F:DNA-binding transcription factor activity, RNA polymerase II-specific"/>
    <property type="evidence" value="ECO:0007669"/>
    <property type="project" value="InterPro"/>
</dbReference>
<feature type="domain" description="Zn(2)-C6 fungal-type" evidence="4">
    <location>
        <begin position="30"/>
        <end position="61"/>
    </location>
</feature>
<feature type="compositionally biased region" description="Low complexity" evidence="3">
    <location>
        <begin position="211"/>
        <end position="225"/>
    </location>
</feature>
<keyword evidence="6" id="KW-1185">Reference proteome</keyword>
<evidence type="ECO:0000256" key="3">
    <source>
        <dbReference type="SAM" id="MobiDB-lite"/>
    </source>
</evidence>
<feature type="region of interest" description="Disordered" evidence="3">
    <location>
        <begin position="1"/>
        <end position="27"/>
    </location>
</feature>
<feature type="region of interest" description="Disordered" evidence="3">
    <location>
        <begin position="164"/>
        <end position="235"/>
    </location>
</feature>
<keyword evidence="2" id="KW-0539">Nucleus</keyword>
<dbReference type="Pfam" id="PF00172">
    <property type="entry name" value="Zn_clus"/>
    <property type="match status" value="1"/>
</dbReference>
<accession>A0AAJ8LFI8</accession>
<name>A0AAJ8LFI8_9TREE</name>
<dbReference type="SUPFAM" id="SSF57701">
    <property type="entry name" value="Zn2/Cys6 DNA-binding domain"/>
    <property type="match status" value="1"/>
</dbReference>
<dbReference type="PANTHER" id="PTHR31001">
    <property type="entry name" value="UNCHARACTERIZED TRANSCRIPTIONAL REGULATORY PROTEIN"/>
    <property type="match status" value="1"/>
</dbReference>
<feature type="compositionally biased region" description="Acidic residues" evidence="3">
    <location>
        <begin position="174"/>
        <end position="185"/>
    </location>
</feature>
<evidence type="ECO:0000313" key="6">
    <source>
        <dbReference type="Proteomes" id="UP000322225"/>
    </source>
</evidence>
<feature type="region of interest" description="Disordered" evidence="3">
    <location>
        <begin position="641"/>
        <end position="662"/>
    </location>
</feature>
<feature type="compositionally biased region" description="Polar residues" evidence="3">
    <location>
        <begin position="1"/>
        <end position="10"/>
    </location>
</feature>
<dbReference type="CDD" id="cd00067">
    <property type="entry name" value="GAL4"/>
    <property type="match status" value="1"/>
</dbReference>
<dbReference type="RefSeq" id="XP_065823254.1">
    <property type="nucleotide sequence ID" value="XM_065967182.1"/>
</dbReference>
<gene>
    <name evidence="5" type="ORF">CI109_102703</name>
</gene>
<protein>
    <recommendedName>
        <fullName evidence="4">Zn(2)-C6 fungal-type domain-containing protein</fullName>
    </recommendedName>
</protein>
<dbReference type="GeneID" id="43592387"/>
<evidence type="ECO:0000256" key="1">
    <source>
        <dbReference type="ARBA" id="ARBA00004123"/>
    </source>
</evidence>
<dbReference type="AlphaFoldDB" id="A0AAJ8LFI8"/>
<feature type="compositionally biased region" description="Polar residues" evidence="3">
    <location>
        <begin position="109"/>
        <end position="126"/>
    </location>
</feature>
<dbReference type="InterPro" id="IPR001138">
    <property type="entry name" value="Zn2Cys6_DnaBD"/>
</dbReference>
<dbReference type="PROSITE" id="PS50048">
    <property type="entry name" value="ZN2_CY6_FUNGAL_2"/>
    <property type="match status" value="1"/>
</dbReference>
<dbReference type="InterPro" id="IPR036864">
    <property type="entry name" value="Zn2-C6_fun-type_DNA-bd_sf"/>
</dbReference>
<sequence length="755" mass="83369">MSEGSNTPSASDAGLSKSEALRVSQRQPLSCTECTRRKTRCDRVLPCSNCRKRGIPERCRVQQIIPSKSLHTVNAVQSLRQETITAQSRLEDRIAQLERLVQSAVGTVADSQSIASPSVAPQQTQLEQRRGSVKTDGGRSNAGGQDEESVAAATLEFLALGRVRAKSPGGKDEDQFEDQEEEDSWEQAGDGGMEDGNIEVDFSWMTEDGQPSPSHRSVHSSVTPHAASPRPMPTSRPSVFAGYKAMIRSDILSRLPSTSVGRALVRYDIENVSWLHCCYHAPTFLSESELFWSELGSDDVEVNWSFLALLFGVLMSALYHMPSSVVERILPGHNRRQLVESWFDCCLLSLNEANWMSSHSLYSVQCIAIIISPQIIWAAPICTTRCLGLLSELHKLSTTWAQLIIQDWFHLGFNNTCSIQASQFDTPPPLHCLDQTHGVTKVRSELPTVPAHTYHLLKLASLVNEVYSHASSSGDVPYDIILRTDEQVQEILAAAPAWMRSVEIPLEASWPLWVEWQRRVFMVSAAHKVIVLHRPYLGRAFRGDVQYAKSREACLAQARFITDTFCRCALETFRRTWTVLAHTLAACIVLLLEASHQENEGRQIYDQLTVPVKSALSIFVELAEVSDIAKKASAVLTSLLEQGPPGRQNATRRAAGPKGLGTFDRELDRAARLFRRTSSSASTAERPSTSTSPTASHAAQSHIAESASVSDDQVEHGMAWADFVLNTRGLEGAITGIPYELETAVDWSTFAMAEQ</sequence>
<dbReference type="SMART" id="SM00066">
    <property type="entry name" value="GAL4"/>
    <property type="match status" value="1"/>
</dbReference>
<evidence type="ECO:0000313" key="5">
    <source>
        <dbReference type="EMBL" id="WWD18253.1"/>
    </source>
</evidence>
<evidence type="ECO:0000256" key="2">
    <source>
        <dbReference type="ARBA" id="ARBA00023242"/>
    </source>
</evidence>
<dbReference type="PANTHER" id="PTHR31001:SF76">
    <property type="entry name" value="ZN(2)-C6 FUNGAL-TYPE DOMAIN-CONTAINING PROTEIN"/>
    <property type="match status" value="1"/>
</dbReference>
<dbReference type="Proteomes" id="UP000322225">
    <property type="component" value="Chromosome 4"/>
</dbReference>
<dbReference type="GO" id="GO:0008270">
    <property type="term" value="F:zinc ion binding"/>
    <property type="evidence" value="ECO:0007669"/>
    <property type="project" value="InterPro"/>
</dbReference>
<dbReference type="KEGG" id="ksn:43592387"/>
<proteinExistence type="predicted"/>
<evidence type="ECO:0000259" key="4">
    <source>
        <dbReference type="PROSITE" id="PS50048"/>
    </source>
</evidence>